<feature type="binding site" evidence="8 11">
    <location>
        <position position="183"/>
    </location>
    <ligand>
        <name>NAD(+)</name>
        <dbReference type="ChEBI" id="CHEBI:57540"/>
    </ligand>
</feature>
<dbReference type="InterPro" id="IPR001692">
    <property type="entry name" value="Histidinol_DH_CS"/>
</dbReference>
<feature type="binding site" evidence="8 13">
    <location>
        <position position="353"/>
    </location>
    <ligand>
        <name>Zn(2+)</name>
        <dbReference type="ChEBI" id="CHEBI:29105"/>
    </ligand>
</feature>
<dbReference type="GO" id="GO:0051287">
    <property type="term" value="F:NAD binding"/>
    <property type="evidence" value="ECO:0007669"/>
    <property type="project" value="InterPro"/>
</dbReference>
<dbReference type="PRINTS" id="PR00083">
    <property type="entry name" value="HOLDHDRGNASE"/>
</dbReference>
<feature type="binding site" evidence="8 12">
    <location>
        <position position="320"/>
    </location>
    <ligand>
        <name>substrate</name>
    </ligand>
</feature>
<dbReference type="AlphaFoldDB" id="A0A0U5AS20"/>
<sequence length="425" mass="45859">MIRIVEANNFSTRRDVENGTDMQRAAVLDILAQVKQNGDQAVLDYTARFDGITLDRMRVSEAEFAEAEQNISPEVREAIEAAAINIRDYHSRQMRQSWMTTKESGTMLGQLIRPLQRVGLYVPGGTAAYPSSVLMNAIPAQVAGVEEIAMVTPPGKDGKVNPGVLVAAQTLGVTEIYKVGGAQAIAALTYGTETIKPVDKIVGPGNIYVALAKREVFGLVDIDMVAGPSEIVVLADNTANPGYVAADLLSQAEHDAMASSVLVTPSRTLAKAVQQEVEKQLAVLPRREIAEKSIRDHGAICIVDSLEQGIDVVNRLAPEHLEVVVEDAMEYVGKLKNAGAIFLGAYSSEPVGDYFAGPNHVLPTNGTARFSSPLNVDDFLKKTSLISYSRQDLLANGQKIVALARQEGLEAHARAIQMRLDNEQN</sequence>
<name>A0A0U5AS20_9BACL</name>
<dbReference type="PIRSF" id="PIRSF000099">
    <property type="entry name" value="Histidinol_dh"/>
    <property type="match status" value="1"/>
</dbReference>
<feature type="binding site" evidence="8 11">
    <location>
        <position position="206"/>
    </location>
    <ligand>
        <name>NAD(+)</name>
        <dbReference type="ChEBI" id="CHEBI:57540"/>
    </ligand>
</feature>
<evidence type="ECO:0000313" key="15">
    <source>
        <dbReference type="EMBL" id="BAU26609.1"/>
    </source>
</evidence>
<evidence type="ECO:0000256" key="10">
    <source>
        <dbReference type="PIRSR" id="PIRSR000099-1"/>
    </source>
</evidence>
<dbReference type="PANTHER" id="PTHR21256">
    <property type="entry name" value="HISTIDINOL DEHYDROGENASE HDH"/>
    <property type="match status" value="1"/>
</dbReference>
<reference evidence="15 16" key="1">
    <citation type="submission" date="2015-12" db="EMBL/GenBank/DDBJ databases">
        <title>Genome sequence of Aneurinibacillus soli.</title>
        <authorList>
            <person name="Lee J.S."/>
            <person name="Lee K.C."/>
            <person name="Kim K.K."/>
            <person name="Lee B.W."/>
        </authorList>
    </citation>
    <scope>NUCLEOTIDE SEQUENCE [LARGE SCALE GENOMIC DNA]</scope>
    <source>
        <strain evidence="15 16">CB4</strain>
    </source>
</reference>
<dbReference type="InterPro" id="IPR012131">
    <property type="entry name" value="Hstdl_DH"/>
</dbReference>
<comment type="pathway">
    <text evidence="8">Amino-acid biosynthesis; L-histidine biosynthesis; L-histidine from 5-phospho-alpha-D-ribose 1-diphosphate: step 9/9.</text>
</comment>
<feature type="binding site" evidence="8 13">
    <location>
        <position position="254"/>
    </location>
    <ligand>
        <name>Zn(2+)</name>
        <dbReference type="ChEBI" id="CHEBI:29105"/>
    </ligand>
</feature>
<dbReference type="GO" id="GO:0004399">
    <property type="term" value="F:histidinol dehydrogenase activity"/>
    <property type="evidence" value="ECO:0007669"/>
    <property type="project" value="UniProtKB-UniRule"/>
</dbReference>
<feature type="binding site" evidence="8 12">
    <location>
        <position position="229"/>
    </location>
    <ligand>
        <name>substrate</name>
    </ligand>
</feature>
<dbReference type="GO" id="GO:0000105">
    <property type="term" value="P:L-histidine biosynthetic process"/>
    <property type="evidence" value="ECO:0007669"/>
    <property type="project" value="UniProtKB-UniRule"/>
</dbReference>
<feature type="binding site" evidence="8 12">
    <location>
        <position position="353"/>
    </location>
    <ligand>
        <name>substrate</name>
    </ligand>
</feature>
<feature type="binding site" evidence="8 12">
    <location>
        <position position="412"/>
    </location>
    <ligand>
        <name>substrate</name>
    </ligand>
</feature>
<feature type="binding site" evidence="8 11">
    <location>
        <position position="121"/>
    </location>
    <ligand>
        <name>NAD(+)</name>
        <dbReference type="ChEBI" id="CHEBI:57540"/>
    </ligand>
</feature>
<keyword evidence="8" id="KW-0028">Amino-acid biosynthesis</keyword>
<organism evidence="15 16">
    <name type="scientific">Aneurinibacillus soli</name>
    <dbReference type="NCBI Taxonomy" id="1500254"/>
    <lineage>
        <taxon>Bacteria</taxon>
        <taxon>Bacillati</taxon>
        <taxon>Bacillota</taxon>
        <taxon>Bacilli</taxon>
        <taxon>Bacillales</taxon>
        <taxon>Paenibacillaceae</taxon>
        <taxon>Aneurinibacillus group</taxon>
        <taxon>Aneurinibacillus</taxon>
    </lineage>
</organism>
<dbReference type="FunFam" id="3.40.50.1980:FF:000001">
    <property type="entry name" value="Histidinol dehydrogenase"/>
    <property type="match status" value="1"/>
</dbReference>
<keyword evidence="16" id="KW-1185">Reference proteome</keyword>
<feature type="binding site" evidence="8 12">
    <location>
        <position position="407"/>
    </location>
    <ligand>
        <name>substrate</name>
    </ligand>
</feature>
<dbReference type="Pfam" id="PF00815">
    <property type="entry name" value="Histidinol_dh"/>
    <property type="match status" value="1"/>
</dbReference>
<comment type="function">
    <text evidence="1 8">Catalyzes the sequential NAD-dependent oxidations of L-histidinol to L-histidinaldehyde and then to L-histidine.</text>
</comment>
<dbReference type="CDD" id="cd06572">
    <property type="entry name" value="Histidinol_dh"/>
    <property type="match status" value="1"/>
</dbReference>
<dbReference type="PANTHER" id="PTHR21256:SF2">
    <property type="entry name" value="HISTIDINE BIOSYNTHESIS TRIFUNCTIONAL PROTEIN"/>
    <property type="match status" value="1"/>
</dbReference>
<comment type="cofactor">
    <cofactor evidence="8 13">
        <name>Zn(2+)</name>
        <dbReference type="ChEBI" id="CHEBI:29105"/>
    </cofactor>
    <text evidence="8 13">Binds 1 zinc ion per subunit.</text>
</comment>
<dbReference type="GO" id="GO:0005829">
    <property type="term" value="C:cytosol"/>
    <property type="evidence" value="ECO:0007669"/>
    <property type="project" value="TreeGrafter"/>
</dbReference>
<evidence type="ECO:0000256" key="3">
    <source>
        <dbReference type="ARBA" id="ARBA00012965"/>
    </source>
</evidence>
<evidence type="ECO:0000256" key="9">
    <source>
        <dbReference type="PIRNR" id="PIRNR000099"/>
    </source>
</evidence>
<evidence type="ECO:0000256" key="4">
    <source>
        <dbReference type="ARBA" id="ARBA00022723"/>
    </source>
</evidence>
<dbReference type="KEGG" id="asoc:CB4_00736"/>
<feature type="binding site" evidence="8 12">
    <location>
        <position position="251"/>
    </location>
    <ligand>
        <name>substrate</name>
    </ligand>
</feature>
<evidence type="ECO:0000256" key="2">
    <source>
        <dbReference type="ARBA" id="ARBA00010178"/>
    </source>
</evidence>
<dbReference type="RefSeq" id="WP_172890768.1">
    <property type="nucleotide sequence ID" value="NZ_AP017312.1"/>
</dbReference>
<dbReference type="NCBIfam" id="TIGR00069">
    <property type="entry name" value="hisD"/>
    <property type="match status" value="1"/>
</dbReference>
<dbReference type="InterPro" id="IPR022695">
    <property type="entry name" value="Histidinol_DH_monofunct"/>
</dbReference>
<evidence type="ECO:0000256" key="13">
    <source>
        <dbReference type="PIRSR" id="PIRSR000099-4"/>
    </source>
</evidence>
<dbReference type="UniPathway" id="UPA00031">
    <property type="reaction ID" value="UER00014"/>
</dbReference>
<evidence type="ECO:0000256" key="8">
    <source>
        <dbReference type="HAMAP-Rule" id="MF_01024"/>
    </source>
</evidence>
<comment type="similarity">
    <text evidence="2 8 9 14">Belongs to the histidinol dehydrogenase family.</text>
</comment>
<keyword evidence="6 8" id="KW-0560">Oxidoreductase</keyword>
<dbReference type="Proteomes" id="UP000217696">
    <property type="component" value="Chromosome"/>
</dbReference>
<dbReference type="FunFam" id="3.40.50.1980:FF:000026">
    <property type="entry name" value="Histidinol dehydrogenase"/>
    <property type="match status" value="1"/>
</dbReference>
<evidence type="ECO:0000256" key="11">
    <source>
        <dbReference type="PIRSR" id="PIRSR000099-2"/>
    </source>
</evidence>
<gene>
    <name evidence="8 15" type="primary">hisD</name>
    <name evidence="15" type="ORF">CB4_00736</name>
</gene>
<dbReference type="SUPFAM" id="SSF53720">
    <property type="entry name" value="ALDH-like"/>
    <property type="match status" value="1"/>
</dbReference>
<keyword evidence="8" id="KW-0368">Histidine biosynthesis</keyword>
<feature type="binding site" evidence="8 13">
    <location>
        <position position="412"/>
    </location>
    <ligand>
        <name>Zn(2+)</name>
        <dbReference type="ChEBI" id="CHEBI:29105"/>
    </ligand>
</feature>
<evidence type="ECO:0000313" key="16">
    <source>
        <dbReference type="Proteomes" id="UP000217696"/>
    </source>
</evidence>
<evidence type="ECO:0000256" key="5">
    <source>
        <dbReference type="ARBA" id="ARBA00022833"/>
    </source>
</evidence>
<dbReference type="Gene3D" id="1.20.5.1300">
    <property type="match status" value="1"/>
</dbReference>
<evidence type="ECO:0000256" key="12">
    <source>
        <dbReference type="PIRSR" id="PIRSR000099-3"/>
    </source>
</evidence>
<dbReference type="HAMAP" id="MF_01024">
    <property type="entry name" value="HisD"/>
    <property type="match status" value="1"/>
</dbReference>
<dbReference type="PROSITE" id="PS00611">
    <property type="entry name" value="HISOL_DEHYDROGENASE"/>
    <property type="match status" value="1"/>
</dbReference>
<keyword evidence="4 8" id="KW-0479">Metal-binding</keyword>
<keyword evidence="8 11" id="KW-0520">NAD</keyword>
<feature type="active site" description="Proton acceptor" evidence="8 10">
    <location>
        <position position="319"/>
    </location>
</feature>
<feature type="binding site" evidence="8 13">
    <location>
        <position position="251"/>
    </location>
    <ligand>
        <name>Zn(2+)</name>
        <dbReference type="ChEBI" id="CHEBI:29105"/>
    </ligand>
</feature>
<evidence type="ECO:0000256" key="14">
    <source>
        <dbReference type="RuleBase" id="RU004175"/>
    </source>
</evidence>
<proteinExistence type="inferred from homology"/>
<evidence type="ECO:0000256" key="6">
    <source>
        <dbReference type="ARBA" id="ARBA00023002"/>
    </source>
</evidence>
<evidence type="ECO:0000256" key="7">
    <source>
        <dbReference type="ARBA" id="ARBA00049489"/>
    </source>
</evidence>
<dbReference type="GO" id="GO:0008270">
    <property type="term" value="F:zinc ion binding"/>
    <property type="evidence" value="ECO:0007669"/>
    <property type="project" value="UniProtKB-UniRule"/>
</dbReference>
<dbReference type="InterPro" id="IPR016161">
    <property type="entry name" value="Ald_DH/histidinol_DH"/>
</dbReference>
<feature type="binding site" evidence="8 12">
    <location>
        <position position="254"/>
    </location>
    <ligand>
        <name>substrate</name>
    </ligand>
</feature>
<keyword evidence="5 8" id="KW-0862">Zinc</keyword>
<dbReference type="Gene3D" id="3.40.50.1980">
    <property type="entry name" value="Nitrogenase molybdenum iron protein domain"/>
    <property type="match status" value="2"/>
</dbReference>
<protein>
    <recommendedName>
        <fullName evidence="3 8">Histidinol dehydrogenase</fullName>
        <shortName evidence="8">HDH</shortName>
        <ecNumber evidence="3 8">1.1.1.23</ecNumber>
    </recommendedName>
</protein>
<dbReference type="EMBL" id="AP017312">
    <property type="protein sequence ID" value="BAU26609.1"/>
    <property type="molecule type" value="Genomic_DNA"/>
</dbReference>
<evidence type="ECO:0000256" key="1">
    <source>
        <dbReference type="ARBA" id="ARBA00003850"/>
    </source>
</evidence>
<dbReference type="EC" id="1.1.1.23" evidence="3 8"/>
<feature type="active site" description="Proton acceptor" evidence="8 10">
    <location>
        <position position="320"/>
    </location>
</feature>
<comment type="catalytic activity">
    <reaction evidence="7 8">
        <text>L-histidinol + 2 NAD(+) + H2O = L-histidine + 2 NADH + 3 H(+)</text>
        <dbReference type="Rhea" id="RHEA:20641"/>
        <dbReference type="ChEBI" id="CHEBI:15377"/>
        <dbReference type="ChEBI" id="CHEBI:15378"/>
        <dbReference type="ChEBI" id="CHEBI:57540"/>
        <dbReference type="ChEBI" id="CHEBI:57595"/>
        <dbReference type="ChEBI" id="CHEBI:57699"/>
        <dbReference type="ChEBI" id="CHEBI:57945"/>
        <dbReference type="EC" id="1.1.1.23"/>
    </reaction>
</comment>
<accession>A0A0U5AS20</accession>